<evidence type="ECO:0000313" key="9">
    <source>
        <dbReference type="EMBL" id="OAY68653.1"/>
    </source>
</evidence>
<feature type="domain" description="DDE Tnp4" evidence="8">
    <location>
        <begin position="47"/>
        <end position="103"/>
    </location>
</feature>
<keyword evidence="7" id="KW-0539">Nucleus</keyword>
<dbReference type="AlphaFoldDB" id="A0A199UV37"/>
<dbReference type="Pfam" id="PF13359">
    <property type="entry name" value="DDE_Tnp_4"/>
    <property type="match status" value="1"/>
</dbReference>
<evidence type="ECO:0000256" key="4">
    <source>
        <dbReference type="ARBA" id="ARBA00022722"/>
    </source>
</evidence>
<evidence type="ECO:0000256" key="6">
    <source>
        <dbReference type="ARBA" id="ARBA00022801"/>
    </source>
</evidence>
<dbReference type="Proteomes" id="UP000092600">
    <property type="component" value="Unassembled WGS sequence"/>
</dbReference>
<comment type="cofactor">
    <cofactor evidence="1">
        <name>a divalent metal cation</name>
        <dbReference type="ChEBI" id="CHEBI:60240"/>
    </cofactor>
</comment>
<dbReference type="PANTHER" id="PTHR22930:SF259">
    <property type="entry name" value="OS08G0106900 PROTEIN"/>
    <property type="match status" value="1"/>
</dbReference>
<keyword evidence="5" id="KW-0479">Metal-binding</keyword>
<gene>
    <name evidence="9" type="ORF">ACMD2_13106</name>
</gene>
<reference evidence="9 10" key="1">
    <citation type="journal article" date="2016" name="DNA Res.">
        <title>The draft genome of MD-2 pineapple using hybrid error correction of long reads.</title>
        <authorList>
            <person name="Redwan R.M."/>
            <person name="Saidin A."/>
            <person name="Kumar S.V."/>
        </authorList>
    </citation>
    <scope>NUCLEOTIDE SEQUENCE [LARGE SCALE GENOMIC DNA]</scope>
    <source>
        <strain evidence="10">cv. MD2</strain>
        <tissue evidence="9">Leaf</tissue>
    </source>
</reference>
<dbReference type="InterPro" id="IPR027806">
    <property type="entry name" value="HARBI1_dom"/>
</dbReference>
<protein>
    <recommendedName>
        <fullName evidence="8">DDE Tnp4 domain-containing protein</fullName>
    </recommendedName>
</protein>
<evidence type="ECO:0000256" key="5">
    <source>
        <dbReference type="ARBA" id="ARBA00022723"/>
    </source>
</evidence>
<proteinExistence type="inferred from homology"/>
<evidence type="ECO:0000259" key="8">
    <source>
        <dbReference type="Pfam" id="PF13359"/>
    </source>
</evidence>
<organism evidence="9 10">
    <name type="scientific">Ananas comosus</name>
    <name type="common">Pineapple</name>
    <name type="synonym">Ananas ananas</name>
    <dbReference type="NCBI Taxonomy" id="4615"/>
    <lineage>
        <taxon>Eukaryota</taxon>
        <taxon>Viridiplantae</taxon>
        <taxon>Streptophyta</taxon>
        <taxon>Embryophyta</taxon>
        <taxon>Tracheophyta</taxon>
        <taxon>Spermatophyta</taxon>
        <taxon>Magnoliopsida</taxon>
        <taxon>Liliopsida</taxon>
        <taxon>Poales</taxon>
        <taxon>Bromeliaceae</taxon>
        <taxon>Bromelioideae</taxon>
        <taxon>Ananas</taxon>
    </lineage>
</organism>
<dbReference type="GO" id="GO:0005634">
    <property type="term" value="C:nucleus"/>
    <property type="evidence" value="ECO:0007669"/>
    <property type="project" value="UniProtKB-SubCell"/>
</dbReference>
<evidence type="ECO:0000256" key="1">
    <source>
        <dbReference type="ARBA" id="ARBA00001968"/>
    </source>
</evidence>
<dbReference type="EMBL" id="LSRQ01004810">
    <property type="protein sequence ID" value="OAY68653.1"/>
    <property type="molecule type" value="Genomic_DNA"/>
</dbReference>
<evidence type="ECO:0000256" key="3">
    <source>
        <dbReference type="ARBA" id="ARBA00006958"/>
    </source>
</evidence>
<dbReference type="STRING" id="4615.A0A199UV37"/>
<dbReference type="GO" id="GO:0046872">
    <property type="term" value="F:metal ion binding"/>
    <property type="evidence" value="ECO:0007669"/>
    <property type="project" value="UniProtKB-KW"/>
</dbReference>
<sequence>MAACSFDHQFLFKGSAADMRILRWCLEKGGFTRYHLSQFDSNTNARRHRSPQDLYNHRYTQLRNAVEKAFGILKKRFKVLRQATPYPYKVQCRIAMACCIIHNFIRRHQGNDKYFNMRMDQFSVDDDGIDDDGIDLMHLVDPNESRQRDTLRSAITEQLWNNR</sequence>
<dbReference type="GO" id="GO:0004518">
    <property type="term" value="F:nuclease activity"/>
    <property type="evidence" value="ECO:0007669"/>
    <property type="project" value="UniProtKB-KW"/>
</dbReference>
<comment type="caution">
    <text evidence="9">The sequence shown here is derived from an EMBL/GenBank/DDBJ whole genome shotgun (WGS) entry which is preliminary data.</text>
</comment>
<keyword evidence="4" id="KW-0540">Nuclease</keyword>
<dbReference type="InterPro" id="IPR045249">
    <property type="entry name" value="HARBI1-like"/>
</dbReference>
<accession>A0A199UV37</accession>
<evidence type="ECO:0000256" key="7">
    <source>
        <dbReference type="ARBA" id="ARBA00023242"/>
    </source>
</evidence>
<dbReference type="PANTHER" id="PTHR22930">
    <property type="match status" value="1"/>
</dbReference>
<name>A0A199UV37_ANACO</name>
<evidence type="ECO:0000256" key="2">
    <source>
        <dbReference type="ARBA" id="ARBA00004123"/>
    </source>
</evidence>
<keyword evidence="6" id="KW-0378">Hydrolase</keyword>
<evidence type="ECO:0000313" key="10">
    <source>
        <dbReference type="Proteomes" id="UP000092600"/>
    </source>
</evidence>
<dbReference type="GO" id="GO:0016787">
    <property type="term" value="F:hydrolase activity"/>
    <property type="evidence" value="ECO:0007669"/>
    <property type="project" value="UniProtKB-KW"/>
</dbReference>
<comment type="similarity">
    <text evidence="3">Belongs to the HARBI1 family.</text>
</comment>
<comment type="subcellular location">
    <subcellularLocation>
        <location evidence="2">Nucleus</location>
    </subcellularLocation>
</comment>